<accession>A0A6A6Q3Z9</accession>
<dbReference type="GeneID" id="54479760"/>
<dbReference type="Proteomes" id="UP000799767">
    <property type="component" value="Unassembled WGS sequence"/>
</dbReference>
<organism evidence="1 2">
    <name type="scientific">Neohortaea acidophila</name>
    <dbReference type="NCBI Taxonomy" id="245834"/>
    <lineage>
        <taxon>Eukaryota</taxon>
        <taxon>Fungi</taxon>
        <taxon>Dikarya</taxon>
        <taxon>Ascomycota</taxon>
        <taxon>Pezizomycotina</taxon>
        <taxon>Dothideomycetes</taxon>
        <taxon>Dothideomycetidae</taxon>
        <taxon>Mycosphaerellales</taxon>
        <taxon>Teratosphaeriaceae</taxon>
        <taxon>Neohortaea</taxon>
    </lineage>
</organism>
<dbReference type="EMBL" id="MU001632">
    <property type="protein sequence ID" value="KAF2486686.1"/>
    <property type="molecule type" value="Genomic_DNA"/>
</dbReference>
<dbReference type="PANTHER" id="PTHR38790">
    <property type="entry name" value="2EXR DOMAIN-CONTAINING PROTEIN-RELATED"/>
    <property type="match status" value="1"/>
</dbReference>
<evidence type="ECO:0000313" key="2">
    <source>
        <dbReference type="Proteomes" id="UP000799767"/>
    </source>
</evidence>
<evidence type="ECO:0000313" key="1">
    <source>
        <dbReference type="EMBL" id="KAF2486686.1"/>
    </source>
</evidence>
<proteinExistence type="predicted"/>
<name>A0A6A6Q3Z9_9PEZI</name>
<gene>
    <name evidence="1" type="ORF">BDY17DRAFT_84244</name>
</gene>
<sequence length="418" mass="48051">MSGRVRLTHQRTMVARLPSDRIRALLYQDVDEFRNQSFQNFGLTVSILSTASACQVRTQDGQSIGFDEYSFLVFGLEARAMRVRTTKHGRAEIWYDDIWCNIATYLEHLDLPVDDIHSFGQSEHEMKLKRLDQQQRWWTMNGRHFPLTNLPAEIREMIYAHCIGSQVEPYPACKARRLGPNYRAIAALRLGNPNVNLLFASRLVYGEASRVLSKSATFRISILGVLDKLLQNSMQSSRIRSLELSLSHRAFFNLFGLETGEIRFETRAAAHALRSLKLDHLKLGFAAPSRTLGIEWLDDACQKLVVNRILDAAWPFLRGHPVRLCGYVKKSSIARFDAWQLEEHQRIGRWQNQRTAAGLEKGELADYYAWLDEDEGGATLLHEDINDEMAKESWTSTDAPFICRCKKSCSDRIWRLRD</sequence>
<dbReference type="OrthoDB" id="5335493at2759"/>
<keyword evidence="2" id="KW-1185">Reference proteome</keyword>
<dbReference type="PANTHER" id="PTHR38790:SF9">
    <property type="entry name" value="F-BOX DOMAIN-CONTAINING PROTEIN"/>
    <property type="match status" value="1"/>
</dbReference>
<dbReference type="AlphaFoldDB" id="A0A6A6Q3Z9"/>
<dbReference type="RefSeq" id="XP_033593255.1">
    <property type="nucleotide sequence ID" value="XM_033738759.1"/>
</dbReference>
<protein>
    <submittedName>
        <fullName evidence="1">Uncharacterized protein</fullName>
    </submittedName>
</protein>
<reference evidence="1" key="1">
    <citation type="journal article" date="2020" name="Stud. Mycol.">
        <title>101 Dothideomycetes genomes: a test case for predicting lifestyles and emergence of pathogens.</title>
        <authorList>
            <person name="Haridas S."/>
            <person name="Albert R."/>
            <person name="Binder M."/>
            <person name="Bloem J."/>
            <person name="Labutti K."/>
            <person name="Salamov A."/>
            <person name="Andreopoulos B."/>
            <person name="Baker S."/>
            <person name="Barry K."/>
            <person name="Bills G."/>
            <person name="Bluhm B."/>
            <person name="Cannon C."/>
            <person name="Castanera R."/>
            <person name="Culley D."/>
            <person name="Daum C."/>
            <person name="Ezra D."/>
            <person name="Gonzalez J."/>
            <person name="Henrissat B."/>
            <person name="Kuo A."/>
            <person name="Liang C."/>
            <person name="Lipzen A."/>
            <person name="Lutzoni F."/>
            <person name="Magnuson J."/>
            <person name="Mondo S."/>
            <person name="Nolan M."/>
            <person name="Ohm R."/>
            <person name="Pangilinan J."/>
            <person name="Park H.-J."/>
            <person name="Ramirez L."/>
            <person name="Alfaro M."/>
            <person name="Sun H."/>
            <person name="Tritt A."/>
            <person name="Yoshinaga Y."/>
            <person name="Zwiers L.-H."/>
            <person name="Turgeon B."/>
            <person name="Goodwin S."/>
            <person name="Spatafora J."/>
            <person name="Crous P."/>
            <person name="Grigoriev I."/>
        </authorList>
    </citation>
    <scope>NUCLEOTIDE SEQUENCE</scope>
    <source>
        <strain evidence="1">CBS 113389</strain>
    </source>
</reference>